<dbReference type="PANTHER" id="PTHR11157">
    <property type="entry name" value="FATTY ACID ACYL TRANSFERASE-RELATED"/>
    <property type="match status" value="1"/>
</dbReference>
<organism evidence="12 13">
    <name type="scientific">Gnathostoma spinigerum</name>
    <dbReference type="NCBI Taxonomy" id="75299"/>
    <lineage>
        <taxon>Eukaryota</taxon>
        <taxon>Metazoa</taxon>
        <taxon>Ecdysozoa</taxon>
        <taxon>Nematoda</taxon>
        <taxon>Chromadorea</taxon>
        <taxon>Rhabditida</taxon>
        <taxon>Spirurina</taxon>
        <taxon>Gnathostomatomorpha</taxon>
        <taxon>Gnathostomatoidea</taxon>
        <taxon>Gnathostomatidae</taxon>
        <taxon>Gnathostoma</taxon>
    </lineage>
</organism>
<dbReference type="GO" id="GO:0016020">
    <property type="term" value="C:membrane"/>
    <property type="evidence" value="ECO:0007669"/>
    <property type="project" value="UniProtKB-SubCell"/>
</dbReference>
<evidence type="ECO:0000313" key="12">
    <source>
        <dbReference type="EMBL" id="MFH4973711.1"/>
    </source>
</evidence>
<evidence type="ECO:0000256" key="9">
    <source>
        <dbReference type="ARBA" id="ARBA00023136"/>
    </source>
</evidence>
<keyword evidence="9 11" id="KW-0472">Membrane</keyword>
<evidence type="ECO:0000256" key="5">
    <source>
        <dbReference type="ARBA" id="ARBA00022692"/>
    </source>
</evidence>
<proteinExistence type="inferred from homology"/>
<feature type="transmembrane region" description="Helical" evidence="11">
    <location>
        <begin position="200"/>
        <end position="221"/>
    </location>
</feature>
<dbReference type="Pfam" id="PF01151">
    <property type="entry name" value="ELO"/>
    <property type="match status" value="1"/>
</dbReference>
<evidence type="ECO:0000256" key="7">
    <source>
        <dbReference type="ARBA" id="ARBA00022989"/>
    </source>
</evidence>
<dbReference type="PANTHER" id="PTHR11157:SF27">
    <property type="entry name" value="ELONGATION OF LONG CHAIN FATTY ACIDS PROTEIN 6"/>
    <property type="match status" value="1"/>
</dbReference>
<dbReference type="InterPro" id="IPR002076">
    <property type="entry name" value="ELO_fam"/>
</dbReference>
<keyword evidence="7 11" id="KW-1133">Transmembrane helix</keyword>
<feature type="transmembrane region" description="Helical" evidence="11">
    <location>
        <begin position="30"/>
        <end position="48"/>
    </location>
</feature>
<feature type="transmembrane region" description="Helical" evidence="11">
    <location>
        <begin position="60"/>
        <end position="83"/>
    </location>
</feature>
<dbReference type="AlphaFoldDB" id="A0ABD6E433"/>
<keyword evidence="6 11" id="KW-0276">Fatty acid metabolism</keyword>
<evidence type="ECO:0000256" key="3">
    <source>
        <dbReference type="ARBA" id="ARBA00022516"/>
    </source>
</evidence>
<dbReference type="InterPro" id="IPR030457">
    <property type="entry name" value="ELO_CS"/>
</dbReference>
<evidence type="ECO:0000256" key="6">
    <source>
        <dbReference type="ARBA" id="ARBA00022832"/>
    </source>
</evidence>
<dbReference type="PROSITE" id="PS01188">
    <property type="entry name" value="ELO"/>
    <property type="match status" value="1"/>
</dbReference>
<reference evidence="12 13" key="1">
    <citation type="submission" date="2024-08" db="EMBL/GenBank/DDBJ databases">
        <title>Gnathostoma spinigerum genome.</title>
        <authorList>
            <person name="Gonzalez-Bertolin B."/>
            <person name="Monzon S."/>
            <person name="Zaballos A."/>
            <person name="Jimenez P."/>
            <person name="Dekumyoy P."/>
            <person name="Varona S."/>
            <person name="Cuesta I."/>
            <person name="Sumanam S."/>
            <person name="Adisakwattana P."/>
            <person name="Gasser R.B."/>
            <person name="Hernandez-Gonzalez A."/>
            <person name="Young N.D."/>
            <person name="Perteguer M.J."/>
        </authorList>
    </citation>
    <scope>NUCLEOTIDE SEQUENCE [LARGE SCALE GENOMIC DNA]</scope>
    <source>
        <strain evidence="12">AL3</strain>
        <tissue evidence="12">Liver</tissue>
    </source>
</reference>
<keyword evidence="5 11" id="KW-0812">Transmembrane</keyword>
<comment type="subcellular location">
    <subcellularLocation>
        <location evidence="1">Membrane</location>
        <topology evidence="1">Multi-pass membrane protein</topology>
    </subcellularLocation>
</comment>
<dbReference type="GO" id="GO:0006633">
    <property type="term" value="P:fatty acid biosynthetic process"/>
    <property type="evidence" value="ECO:0007669"/>
    <property type="project" value="UniProtKB-KW"/>
</dbReference>
<evidence type="ECO:0000256" key="4">
    <source>
        <dbReference type="ARBA" id="ARBA00022679"/>
    </source>
</evidence>
<evidence type="ECO:0000256" key="10">
    <source>
        <dbReference type="ARBA" id="ARBA00023160"/>
    </source>
</evidence>
<evidence type="ECO:0000256" key="2">
    <source>
        <dbReference type="ARBA" id="ARBA00005194"/>
    </source>
</evidence>
<feature type="transmembrane region" description="Helical" evidence="11">
    <location>
        <begin position="227"/>
        <end position="249"/>
    </location>
</feature>
<keyword evidence="3 11" id="KW-0444">Lipid biosynthesis</keyword>
<keyword evidence="8 11" id="KW-0443">Lipid metabolism</keyword>
<keyword evidence="4 11" id="KW-0808">Transferase</keyword>
<keyword evidence="10 11" id="KW-0275">Fatty acid biosynthesis</keyword>
<dbReference type="GO" id="GO:0009922">
    <property type="term" value="F:fatty acid elongase activity"/>
    <property type="evidence" value="ECO:0007669"/>
    <property type="project" value="UniProtKB-EC"/>
</dbReference>
<evidence type="ECO:0000256" key="1">
    <source>
        <dbReference type="ARBA" id="ARBA00004141"/>
    </source>
</evidence>
<protein>
    <recommendedName>
        <fullName evidence="11">Elongation of very long chain fatty acids protein</fullName>
        <ecNumber evidence="11">2.3.1.199</ecNumber>
    </recommendedName>
    <alternativeName>
        <fullName evidence="11">Very-long-chain 3-oxoacyl-CoA synthase</fullName>
    </alternativeName>
</protein>
<dbReference type="Proteomes" id="UP001608902">
    <property type="component" value="Unassembled WGS sequence"/>
</dbReference>
<sequence length="270" mass="30971">MEEFAKILFINPYDHETGRKFILNKAMIPSFYLSIVYVIVIFSLKFIMKNRKPFELSRSLELWNAWLAIFSVIGSVISSRALYTVIVNEGVVASYTRIGSFFTGASGYMSWLFCLSKILELGDTIFLVLRKKPLIFLHWYHHVLTLNYGMISLGEGAAYNTWIIWLNFSVHAIMYSYYLLRSLGVRVPAAIAKNITNMQIAQFLITLVILCHCGIIMLSGGRVDTTIHTYFICLLMEISYVILFANFFYQSYVKGGGKKFISEKKQEKSS</sequence>
<evidence type="ECO:0000256" key="8">
    <source>
        <dbReference type="ARBA" id="ARBA00023098"/>
    </source>
</evidence>
<comment type="pathway">
    <text evidence="2">Lipid metabolism; fatty acid biosynthesis.</text>
</comment>
<comment type="similarity">
    <text evidence="11">Belongs to the ELO family.</text>
</comment>
<dbReference type="EC" id="2.3.1.199" evidence="11"/>
<name>A0ABD6E433_9BILA</name>
<comment type="caution">
    <text evidence="12">The sequence shown here is derived from an EMBL/GenBank/DDBJ whole genome shotgun (WGS) entry which is preliminary data.</text>
</comment>
<keyword evidence="13" id="KW-1185">Reference proteome</keyword>
<feature type="transmembrane region" description="Helical" evidence="11">
    <location>
        <begin position="95"/>
        <end position="114"/>
    </location>
</feature>
<evidence type="ECO:0000313" key="13">
    <source>
        <dbReference type="Proteomes" id="UP001608902"/>
    </source>
</evidence>
<evidence type="ECO:0000256" key="11">
    <source>
        <dbReference type="RuleBase" id="RU361115"/>
    </source>
</evidence>
<comment type="catalytic activity">
    <reaction evidence="11">
        <text>a very-long-chain acyl-CoA + malonyl-CoA + H(+) = a very-long-chain 3-oxoacyl-CoA + CO2 + CoA</text>
        <dbReference type="Rhea" id="RHEA:32727"/>
        <dbReference type="ChEBI" id="CHEBI:15378"/>
        <dbReference type="ChEBI" id="CHEBI:16526"/>
        <dbReference type="ChEBI" id="CHEBI:57287"/>
        <dbReference type="ChEBI" id="CHEBI:57384"/>
        <dbReference type="ChEBI" id="CHEBI:90725"/>
        <dbReference type="ChEBI" id="CHEBI:90736"/>
        <dbReference type="EC" id="2.3.1.199"/>
    </reaction>
</comment>
<dbReference type="EMBL" id="JBGFUD010000114">
    <property type="protein sequence ID" value="MFH4973711.1"/>
    <property type="molecule type" value="Genomic_DNA"/>
</dbReference>
<gene>
    <name evidence="12" type="ORF">AB6A40_000420</name>
</gene>
<accession>A0ABD6E433</accession>
<feature type="transmembrane region" description="Helical" evidence="11">
    <location>
        <begin position="159"/>
        <end position="180"/>
    </location>
</feature>